<dbReference type="AlphaFoldDB" id="A0A0F9BC30"/>
<accession>A0A0F9BC30</accession>
<proteinExistence type="predicted"/>
<feature type="non-terminal residue" evidence="1">
    <location>
        <position position="35"/>
    </location>
</feature>
<protein>
    <submittedName>
        <fullName evidence="1">Uncharacterized protein</fullName>
    </submittedName>
</protein>
<dbReference type="EMBL" id="LAZR01038562">
    <property type="protein sequence ID" value="KKL19235.1"/>
    <property type="molecule type" value="Genomic_DNA"/>
</dbReference>
<sequence>MRERYVITLASVGLASMAMCATFLGAARAQTPADK</sequence>
<gene>
    <name evidence="1" type="ORF">LCGC14_2467540</name>
</gene>
<name>A0A0F9BC30_9ZZZZ</name>
<organism evidence="1">
    <name type="scientific">marine sediment metagenome</name>
    <dbReference type="NCBI Taxonomy" id="412755"/>
    <lineage>
        <taxon>unclassified sequences</taxon>
        <taxon>metagenomes</taxon>
        <taxon>ecological metagenomes</taxon>
    </lineage>
</organism>
<reference evidence="1" key="1">
    <citation type="journal article" date="2015" name="Nature">
        <title>Complex archaea that bridge the gap between prokaryotes and eukaryotes.</title>
        <authorList>
            <person name="Spang A."/>
            <person name="Saw J.H."/>
            <person name="Jorgensen S.L."/>
            <person name="Zaremba-Niedzwiedzka K."/>
            <person name="Martijn J."/>
            <person name="Lind A.E."/>
            <person name="van Eijk R."/>
            <person name="Schleper C."/>
            <person name="Guy L."/>
            <person name="Ettema T.J."/>
        </authorList>
    </citation>
    <scope>NUCLEOTIDE SEQUENCE</scope>
</reference>
<evidence type="ECO:0000313" key="1">
    <source>
        <dbReference type="EMBL" id="KKL19235.1"/>
    </source>
</evidence>
<comment type="caution">
    <text evidence="1">The sequence shown here is derived from an EMBL/GenBank/DDBJ whole genome shotgun (WGS) entry which is preliminary data.</text>
</comment>